<keyword evidence="1 2" id="KW-0193">Cuticle</keyword>
<dbReference type="PANTHER" id="PTHR12236:SF79">
    <property type="entry name" value="CUTICULAR PROTEIN 50CB-RELATED"/>
    <property type="match status" value="1"/>
</dbReference>
<evidence type="ECO:0000313" key="4">
    <source>
        <dbReference type="Proteomes" id="UP000694867"/>
    </source>
</evidence>
<gene>
    <name evidence="5" type="primary">LOC100904367</name>
</gene>
<feature type="region of interest" description="Disordered" evidence="3">
    <location>
        <begin position="802"/>
        <end position="897"/>
    </location>
</feature>
<dbReference type="InterPro" id="IPR000618">
    <property type="entry name" value="Insect_cuticle"/>
</dbReference>
<evidence type="ECO:0000256" key="1">
    <source>
        <dbReference type="ARBA" id="ARBA00022460"/>
    </source>
</evidence>
<feature type="region of interest" description="Disordered" evidence="3">
    <location>
        <begin position="1024"/>
        <end position="1078"/>
    </location>
</feature>
<feature type="region of interest" description="Disordered" evidence="3">
    <location>
        <begin position="697"/>
        <end position="776"/>
    </location>
</feature>
<dbReference type="GO" id="GO:0042302">
    <property type="term" value="F:structural constituent of cuticle"/>
    <property type="evidence" value="ECO:0007669"/>
    <property type="project" value="UniProtKB-UniRule"/>
</dbReference>
<feature type="compositionally biased region" description="Polar residues" evidence="3">
    <location>
        <begin position="599"/>
        <end position="616"/>
    </location>
</feature>
<feature type="region of interest" description="Disordered" evidence="3">
    <location>
        <begin position="459"/>
        <end position="478"/>
    </location>
</feature>
<dbReference type="Pfam" id="PF00379">
    <property type="entry name" value="Chitin_bind_4"/>
    <property type="match status" value="3"/>
</dbReference>
<keyword evidence="4" id="KW-1185">Reference proteome</keyword>
<dbReference type="Proteomes" id="UP000694867">
    <property type="component" value="Unplaced"/>
</dbReference>
<feature type="compositionally biased region" description="Basic and acidic residues" evidence="3">
    <location>
        <begin position="166"/>
        <end position="175"/>
    </location>
</feature>
<evidence type="ECO:0000313" key="5">
    <source>
        <dbReference type="RefSeq" id="XP_018494840.1"/>
    </source>
</evidence>
<feature type="compositionally biased region" description="Polar residues" evidence="3">
    <location>
        <begin position="869"/>
        <end position="892"/>
    </location>
</feature>
<evidence type="ECO:0000256" key="2">
    <source>
        <dbReference type="PROSITE-ProRule" id="PRU00497"/>
    </source>
</evidence>
<feature type="compositionally biased region" description="Basic residues" evidence="3">
    <location>
        <begin position="1024"/>
        <end position="1033"/>
    </location>
</feature>
<dbReference type="PROSITE" id="PS51155">
    <property type="entry name" value="CHIT_BIND_RR_2"/>
    <property type="match status" value="3"/>
</dbReference>
<name>A0AAJ7PA42_9ACAR</name>
<dbReference type="GO" id="GO:0031012">
    <property type="term" value="C:extracellular matrix"/>
    <property type="evidence" value="ECO:0007669"/>
    <property type="project" value="TreeGrafter"/>
</dbReference>
<feature type="region of interest" description="Disordered" evidence="3">
    <location>
        <begin position="263"/>
        <end position="282"/>
    </location>
</feature>
<feature type="region of interest" description="Disordered" evidence="3">
    <location>
        <begin position="989"/>
        <end position="1010"/>
    </location>
</feature>
<dbReference type="GO" id="GO:0005615">
    <property type="term" value="C:extracellular space"/>
    <property type="evidence" value="ECO:0007669"/>
    <property type="project" value="TreeGrafter"/>
</dbReference>
<evidence type="ECO:0000256" key="3">
    <source>
        <dbReference type="SAM" id="MobiDB-lite"/>
    </source>
</evidence>
<accession>A0AAJ7PA42</accession>
<feature type="compositionally biased region" description="Basic and acidic residues" evidence="3">
    <location>
        <begin position="518"/>
        <end position="556"/>
    </location>
</feature>
<proteinExistence type="predicted"/>
<dbReference type="PANTHER" id="PTHR12236">
    <property type="entry name" value="STRUCTURAL CONTITUENT OF CUTICLE"/>
    <property type="match status" value="1"/>
</dbReference>
<feature type="region of interest" description="Disordered" evidence="3">
    <location>
        <begin position="155"/>
        <end position="175"/>
    </location>
</feature>
<dbReference type="InterPro" id="IPR051217">
    <property type="entry name" value="Insect_Cuticle_Struc_Prot"/>
</dbReference>
<protein>
    <submittedName>
        <fullName evidence="5">Uncharacterized protein LOC100904367</fullName>
    </submittedName>
</protein>
<feature type="compositionally biased region" description="Basic and acidic residues" evidence="3">
    <location>
        <begin position="459"/>
        <end position="475"/>
    </location>
</feature>
<reference evidence="5" key="1">
    <citation type="submission" date="2025-08" db="UniProtKB">
        <authorList>
            <consortium name="RefSeq"/>
        </authorList>
    </citation>
    <scope>IDENTIFICATION</scope>
</reference>
<sequence>MVSRERSCPGFDAIQKNDNERVTFQNKVLTKGENGGDAREPLLFNRPRKKLPRKMIPSRCRVSCILHGSPVSPSDWICYGTLTRAEDTAPYLPYQFQYSIEHPEGGQSSRVEKGNRDAVTGSYQITTADGLKRIVNYVADGSGFRAFVDSNEPGVKSGEYPAPDNAGKEYVPDRTDVAPAPASRALPVPGFRKIQHVHETPLYQEVPVRTAGRTYYQDFIPQEFSPQRPLHVVSNAQPGLSFPPRQGRKLEDVDAVSPVLTLRPDPREERGLPQQEPVSEQVAHSPTLYFNTPNKEEEGGAIITKNNLNPPVKFFPPGSGIAQRGRPFQPSVPQIQNHHPKNYPVQNPSELLSVDVQPVDKRLGDLLPDFEDVHHPYEFKFSSGLHGHKQSGDSTGKVKGEYYLRGHDGQLRKVVYEADKNGFRAHVDSNEFGIVSHKPNNATITRTGKLPQYTGFYDRAPDNVHKPERALERPPRPSVYVGHDVGLLIDNNGRFQDPESWRQPQQSFVPASISRGNSRREPPRDQGIDTSGKFDSRRKPERPTDPFTDLKQRPENLDIVEPVAPQSPQRVHPGSRSRQTFAPINAREEQPGNRPSAPRQYQTPSIPSTPTVPNNPRSDRERPNRGFPAAQRAVQNDGTVRVPEANTPSRNYRERNAENVPINTSERLREPYTPVQRGDFRQPHHGPGFGYQFSTSHDQEVAEVPPRFSRLDNPQLPPAARTPQRDATPNAARSPPSGLNFNFGSQVVQQPPTDRVPARTGNRSPFEQADQRPFREDPRRGRLLVPAVIIEEKNDAPSYFDGTYQPLRDPPPQRNVAPPQARAFGRPASPNLKTPASEALRSGPGATVSPAPIKKFGPPAATPLPSEFQGPTSSELNEATPTPSTGDVTTRHPNAARAGKSSPLLRMYDNGVVIGGPEPQKINYDPINDNPARQGRNLNDGDQHSGYAPRNFGPVYYNNVDQINHYSNFAETSEPNRNARVVHETVTHQVEVPKFGPTTSSPLDRTAFSPADGADLMSFAVRKVSRRRRRKQRYQNQQSVQPNNNERKLPDERGEFRSTEQPEYPTARRGKQLSIPRFERFGTSNPILEQSPERQVPIYSPYKFGFDDRYDGGRIARHEEYDGTGRVSGFYTIEDPDGRRRLVKYVADENGFRAHVLTNEQGTDNQDPAQIKVYSTSPHYVPQHITFNGVPLVA</sequence>
<dbReference type="GeneID" id="100904367"/>
<feature type="region of interest" description="Disordered" evidence="3">
    <location>
        <begin position="916"/>
        <end position="950"/>
    </location>
</feature>
<feature type="compositionally biased region" description="Basic and acidic residues" evidence="3">
    <location>
        <begin position="1045"/>
        <end position="1060"/>
    </location>
</feature>
<dbReference type="PROSITE" id="PS00233">
    <property type="entry name" value="CHIT_BIND_RR_1"/>
    <property type="match status" value="3"/>
</dbReference>
<feature type="region of interest" description="Disordered" evidence="3">
    <location>
        <begin position="491"/>
        <end position="633"/>
    </location>
</feature>
<dbReference type="KEGG" id="goe:100904367"/>
<dbReference type="AlphaFoldDB" id="A0AAJ7PA42"/>
<organism evidence="4 5">
    <name type="scientific">Galendromus occidentalis</name>
    <name type="common">western predatory mite</name>
    <dbReference type="NCBI Taxonomy" id="34638"/>
    <lineage>
        <taxon>Eukaryota</taxon>
        <taxon>Metazoa</taxon>
        <taxon>Ecdysozoa</taxon>
        <taxon>Arthropoda</taxon>
        <taxon>Chelicerata</taxon>
        <taxon>Arachnida</taxon>
        <taxon>Acari</taxon>
        <taxon>Parasitiformes</taxon>
        <taxon>Mesostigmata</taxon>
        <taxon>Gamasina</taxon>
        <taxon>Phytoseioidea</taxon>
        <taxon>Phytoseiidae</taxon>
        <taxon>Typhlodrominae</taxon>
        <taxon>Galendromus</taxon>
    </lineage>
</organism>
<feature type="compositionally biased region" description="Polar residues" evidence="3">
    <location>
        <begin position="737"/>
        <end position="752"/>
    </location>
</feature>
<dbReference type="InterPro" id="IPR031311">
    <property type="entry name" value="CHIT_BIND_RR_consensus"/>
</dbReference>
<dbReference type="RefSeq" id="XP_018494840.1">
    <property type="nucleotide sequence ID" value="XM_018639324.1"/>
</dbReference>